<gene>
    <name evidence="8" type="ORF">K435DRAFT_686487</name>
</gene>
<dbReference type="PANTHER" id="PTHR23501:SF102">
    <property type="entry name" value="DRUG TRANSPORTER, PUTATIVE (AFU_ORTHOLOGUE AFUA_3G08530)-RELATED"/>
    <property type="match status" value="1"/>
</dbReference>
<dbReference type="InterPro" id="IPR011701">
    <property type="entry name" value="MFS"/>
</dbReference>
<reference evidence="8 9" key="1">
    <citation type="journal article" date="2019" name="Nat. Ecol. Evol.">
        <title>Megaphylogeny resolves global patterns of mushroom evolution.</title>
        <authorList>
            <person name="Varga T."/>
            <person name="Krizsan K."/>
            <person name="Foldi C."/>
            <person name="Dima B."/>
            <person name="Sanchez-Garcia M."/>
            <person name="Sanchez-Ramirez S."/>
            <person name="Szollosi G.J."/>
            <person name="Szarkandi J.G."/>
            <person name="Papp V."/>
            <person name="Albert L."/>
            <person name="Andreopoulos W."/>
            <person name="Angelini C."/>
            <person name="Antonin V."/>
            <person name="Barry K.W."/>
            <person name="Bougher N.L."/>
            <person name="Buchanan P."/>
            <person name="Buyck B."/>
            <person name="Bense V."/>
            <person name="Catcheside P."/>
            <person name="Chovatia M."/>
            <person name="Cooper J."/>
            <person name="Damon W."/>
            <person name="Desjardin D."/>
            <person name="Finy P."/>
            <person name="Geml J."/>
            <person name="Haridas S."/>
            <person name="Hughes K."/>
            <person name="Justo A."/>
            <person name="Karasinski D."/>
            <person name="Kautmanova I."/>
            <person name="Kiss B."/>
            <person name="Kocsube S."/>
            <person name="Kotiranta H."/>
            <person name="LaButti K.M."/>
            <person name="Lechner B.E."/>
            <person name="Liimatainen K."/>
            <person name="Lipzen A."/>
            <person name="Lukacs Z."/>
            <person name="Mihaltcheva S."/>
            <person name="Morgado L.N."/>
            <person name="Niskanen T."/>
            <person name="Noordeloos M.E."/>
            <person name="Ohm R.A."/>
            <person name="Ortiz-Santana B."/>
            <person name="Ovrebo C."/>
            <person name="Racz N."/>
            <person name="Riley R."/>
            <person name="Savchenko A."/>
            <person name="Shiryaev A."/>
            <person name="Soop K."/>
            <person name="Spirin V."/>
            <person name="Szebenyi C."/>
            <person name="Tomsovsky M."/>
            <person name="Tulloss R.E."/>
            <person name="Uehling J."/>
            <person name="Grigoriev I.V."/>
            <person name="Vagvolgyi C."/>
            <person name="Papp T."/>
            <person name="Martin F.M."/>
            <person name="Miettinen O."/>
            <person name="Hibbett D.S."/>
            <person name="Nagy L.G."/>
        </authorList>
    </citation>
    <scope>NUCLEOTIDE SEQUENCE [LARGE SCALE GENOMIC DNA]</scope>
    <source>
        <strain evidence="8 9">CBS 962.96</strain>
    </source>
</reference>
<evidence type="ECO:0000259" key="7">
    <source>
        <dbReference type="PROSITE" id="PS50850"/>
    </source>
</evidence>
<keyword evidence="4 6" id="KW-0472">Membrane</keyword>
<feature type="transmembrane region" description="Helical" evidence="6">
    <location>
        <begin position="225"/>
        <end position="246"/>
    </location>
</feature>
<dbReference type="InterPro" id="IPR020846">
    <property type="entry name" value="MFS_dom"/>
</dbReference>
<dbReference type="GO" id="GO:0022857">
    <property type="term" value="F:transmembrane transporter activity"/>
    <property type="evidence" value="ECO:0007669"/>
    <property type="project" value="InterPro"/>
</dbReference>
<protein>
    <submittedName>
        <fullName evidence="8">MFS general substrate transporter</fullName>
    </submittedName>
</protein>
<dbReference type="SUPFAM" id="SSF103473">
    <property type="entry name" value="MFS general substrate transporter"/>
    <property type="match status" value="1"/>
</dbReference>
<feature type="transmembrane region" description="Helical" evidence="6">
    <location>
        <begin position="394"/>
        <end position="419"/>
    </location>
</feature>
<evidence type="ECO:0000256" key="5">
    <source>
        <dbReference type="SAM" id="MobiDB-lite"/>
    </source>
</evidence>
<dbReference type="Gene3D" id="1.20.1250.20">
    <property type="entry name" value="MFS general substrate transporter like domains"/>
    <property type="match status" value="1"/>
</dbReference>
<feature type="transmembrane region" description="Helical" evidence="6">
    <location>
        <begin position="166"/>
        <end position="184"/>
    </location>
</feature>
<feature type="transmembrane region" description="Helical" evidence="6">
    <location>
        <begin position="321"/>
        <end position="344"/>
    </location>
</feature>
<evidence type="ECO:0000256" key="1">
    <source>
        <dbReference type="ARBA" id="ARBA00004141"/>
    </source>
</evidence>
<organism evidence="8 9">
    <name type="scientific">Dendrothele bispora (strain CBS 962.96)</name>
    <dbReference type="NCBI Taxonomy" id="1314807"/>
    <lineage>
        <taxon>Eukaryota</taxon>
        <taxon>Fungi</taxon>
        <taxon>Dikarya</taxon>
        <taxon>Basidiomycota</taxon>
        <taxon>Agaricomycotina</taxon>
        <taxon>Agaricomycetes</taxon>
        <taxon>Agaricomycetidae</taxon>
        <taxon>Agaricales</taxon>
        <taxon>Agaricales incertae sedis</taxon>
        <taxon>Dendrothele</taxon>
    </lineage>
</organism>
<dbReference type="OrthoDB" id="3437016at2759"/>
<feature type="transmembrane region" description="Helical" evidence="6">
    <location>
        <begin position="594"/>
        <end position="613"/>
    </location>
</feature>
<comment type="subcellular location">
    <subcellularLocation>
        <location evidence="1">Membrane</location>
        <topology evidence="1">Multi-pass membrane protein</topology>
    </subcellularLocation>
</comment>
<accession>A0A4S8L8E1</accession>
<dbReference type="AlphaFoldDB" id="A0A4S8L8E1"/>
<feature type="region of interest" description="Disordered" evidence="5">
    <location>
        <begin position="1"/>
        <end position="79"/>
    </location>
</feature>
<keyword evidence="2 6" id="KW-0812">Transmembrane</keyword>
<dbReference type="GO" id="GO:0005886">
    <property type="term" value="C:plasma membrane"/>
    <property type="evidence" value="ECO:0007669"/>
    <property type="project" value="TreeGrafter"/>
</dbReference>
<name>A0A4S8L8E1_DENBC</name>
<dbReference type="PANTHER" id="PTHR23501">
    <property type="entry name" value="MAJOR FACILITATOR SUPERFAMILY"/>
    <property type="match status" value="1"/>
</dbReference>
<feature type="transmembrane region" description="Helical" evidence="6">
    <location>
        <begin position="461"/>
        <end position="479"/>
    </location>
</feature>
<sequence>MTRSEYHATGKEDPSRSEKKEKNRNSVSVSIHTVDGEEGTSSEIDHHHQHRHQHPRPNIVENNLEPRANATPSPSALSSSSGAVAAAAAARRISVIDADSIVLSRLHPRSKTRGSASRGSRSSSWSFWLSFLAINISIFISAMSFMAIGTVLPTVANALGDRRGDFTWIGSAYALSMTCFIPLSGTMSDIFGRKPTLLLCIICFALGSALAGASQNMTMMISAQAIQGIGGGGMISITEMIISDLVSPSDQRSKYQGVLGLTWSLASAVAPIIGGAFASNSHITWRWLFYLNLPLTGVAGGLIAVFLDVPHPKGSALQKLVRVDWIGNAIIIFGCGLTTIGLAWGGVRFPWSSAQVLVPLILGFTLLLAFGVYETRISKRPLVKLDVFYENRTALSGLLGTAAHGIASTAFIFFMPVYFQAVLGHSPVHSAIDFLSGVLVIVTAAFTAGIVVTYTGLYRPIIYIGWGLMMIGFGLLSMLKEGNEVGKWVGYQVVVGAGAGLLFSTPNSSIAASLSPNQAASALSFSNFVRAFAQTWGITIASTILQNLLKHFLPTSTSFPGDSDIAFAAIPAISSLPEGLKTEVRHAFARSIAVIWQTMIGICGLGLLGSFLMKEVKTSSRCCSKRKASTAYVLKEGLSDDLTFTSNGLRNGSTFEDESGRRDRRNRDVEAGGIAMEVRENVRRHEELEMQRTDT</sequence>
<feature type="transmembrane region" description="Helical" evidence="6">
    <location>
        <begin position="431"/>
        <end position="454"/>
    </location>
</feature>
<feature type="compositionally biased region" description="Low complexity" evidence="5">
    <location>
        <begin position="68"/>
        <end position="79"/>
    </location>
</feature>
<evidence type="ECO:0000256" key="4">
    <source>
        <dbReference type="ARBA" id="ARBA00023136"/>
    </source>
</evidence>
<feature type="domain" description="Major facilitator superfamily (MFS) profile" evidence="7">
    <location>
        <begin position="130"/>
        <end position="618"/>
    </location>
</feature>
<feature type="transmembrane region" description="Helical" evidence="6">
    <location>
        <begin position="125"/>
        <end position="146"/>
    </location>
</feature>
<feature type="transmembrane region" description="Helical" evidence="6">
    <location>
        <begin position="196"/>
        <end position="213"/>
    </location>
</feature>
<feature type="transmembrane region" description="Helical" evidence="6">
    <location>
        <begin position="485"/>
        <end position="503"/>
    </location>
</feature>
<evidence type="ECO:0000313" key="8">
    <source>
        <dbReference type="EMBL" id="THU84977.1"/>
    </source>
</evidence>
<dbReference type="Pfam" id="PF07690">
    <property type="entry name" value="MFS_1"/>
    <property type="match status" value="1"/>
</dbReference>
<keyword evidence="3 6" id="KW-1133">Transmembrane helix</keyword>
<evidence type="ECO:0000256" key="6">
    <source>
        <dbReference type="SAM" id="Phobius"/>
    </source>
</evidence>
<dbReference type="EMBL" id="ML179571">
    <property type="protein sequence ID" value="THU84977.1"/>
    <property type="molecule type" value="Genomic_DNA"/>
</dbReference>
<dbReference type="Proteomes" id="UP000297245">
    <property type="component" value="Unassembled WGS sequence"/>
</dbReference>
<evidence type="ECO:0000313" key="9">
    <source>
        <dbReference type="Proteomes" id="UP000297245"/>
    </source>
</evidence>
<proteinExistence type="predicted"/>
<feature type="transmembrane region" description="Helical" evidence="6">
    <location>
        <begin position="356"/>
        <end position="373"/>
    </location>
</feature>
<feature type="transmembrane region" description="Helical" evidence="6">
    <location>
        <begin position="258"/>
        <end position="277"/>
    </location>
</feature>
<feature type="transmembrane region" description="Helical" evidence="6">
    <location>
        <begin position="289"/>
        <end position="309"/>
    </location>
</feature>
<dbReference type="PROSITE" id="PS50850">
    <property type="entry name" value="MFS"/>
    <property type="match status" value="1"/>
</dbReference>
<feature type="compositionally biased region" description="Basic and acidic residues" evidence="5">
    <location>
        <begin position="1"/>
        <end position="24"/>
    </location>
</feature>
<dbReference type="InterPro" id="IPR036259">
    <property type="entry name" value="MFS_trans_sf"/>
</dbReference>
<evidence type="ECO:0000256" key="3">
    <source>
        <dbReference type="ARBA" id="ARBA00022989"/>
    </source>
</evidence>
<keyword evidence="9" id="KW-1185">Reference proteome</keyword>
<evidence type="ECO:0000256" key="2">
    <source>
        <dbReference type="ARBA" id="ARBA00022692"/>
    </source>
</evidence>